<sequence>MMKTVGGLFQKALQDAAGLKKVATGVFVISSQGVFPGGDL</sequence>
<proteinExistence type="predicted"/>
<reference evidence="1" key="1">
    <citation type="journal article" date="2021" name="Polymers (Basel)">
        <title>Highly Stretchable Bacterial Cellulose Produced by Komagataeibacter hansenii SI1.</title>
        <authorList>
            <person name="Cielecka I."/>
            <person name="Ryngajllo M."/>
            <person name="Maniukiewicz W."/>
            <person name="Bielecki S."/>
        </authorList>
    </citation>
    <scope>NUCLEOTIDE SEQUENCE</scope>
    <source>
        <strain evidence="1">SI1</strain>
    </source>
</reference>
<gene>
    <name evidence="1" type="ORF">K1W68_13205</name>
</gene>
<accession>A0AAW5EUF0</accession>
<protein>
    <submittedName>
        <fullName evidence="1">Replication/maintenance protein RepL</fullName>
    </submittedName>
</protein>
<dbReference type="EMBL" id="JAIBCX010000043">
    <property type="protein sequence ID" value="MCJ8354935.1"/>
    <property type="molecule type" value="Genomic_DNA"/>
</dbReference>
<dbReference type="GeneID" id="67832010"/>
<dbReference type="AlphaFoldDB" id="A0AAW5EUF0"/>
<comment type="caution">
    <text evidence="1">The sequence shown here is derived from an EMBL/GenBank/DDBJ whole genome shotgun (WGS) entry which is preliminary data.</text>
</comment>
<name>A0AAW5EUF0_NOVHA</name>
<dbReference type="Proteomes" id="UP001202887">
    <property type="component" value="Unassembled WGS sequence"/>
</dbReference>
<dbReference type="RefSeq" id="WP_220376162.1">
    <property type="nucleotide sequence ID" value="NZ_CP062147.1"/>
</dbReference>
<organism evidence="1 2">
    <name type="scientific">Novacetimonas hansenii</name>
    <name type="common">Komagataeibacter hansenii</name>
    <dbReference type="NCBI Taxonomy" id="436"/>
    <lineage>
        <taxon>Bacteria</taxon>
        <taxon>Pseudomonadati</taxon>
        <taxon>Pseudomonadota</taxon>
        <taxon>Alphaproteobacteria</taxon>
        <taxon>Acetobacterales</taxon>
        <taxon>Acetobacteraceae</taxon>
        <taxon>Novacetimonas</taxon>
    </lineage>
</organism>
<evidence type="ECO:0000313" key="2">
    <source>
        <dbReference type="Proteomes" id="UP001202887"/>
    </source>
</evidence>
<evidence type="ECO:0000313" key="1">
    <source>
        <dbReference type="EMBL" id="MCJ8354935.1"/>
    </source>
</evidence>
<reference evidence="1" key="2">
    <citation type="submission" date="2022-03" db="EMBL/GenBank/DDBJ databases">
        <authorList>
            <person name="Ryngajllo M."/>
            <person name="Jacek P."/>
            <person name="Kubiak K."/>
        </authorList>
    </citation>
    <scope>NUCLEOTIDE SEQUENCE</scope>
    <source>
        <strain evidence="1">SI1</strain>
    </source>
</reference>